<feature type="domain" description="AB hydrolase-1" evidence="1">
    <location>
        <begin position="163"/>
        <end position="402"/>
    </location>
</feature>
<sequence length="415" mass="46350">MASNVLGRGNIELWSLTRKTYATIGSHPGRSFKGLVQVTGLGHQEGSGSSTRTIMKVRCFFYSPPVSLDFLSRSSPSSHFHLSISVSLTSHHSTGNKQVHSRNSKMKGLFLLASFFQALQASVVRSKIDASATGCPLEIGQVKTQDGIKLNYTQAGPQGGQNLLFIPGWRQTAAEWKKQVKYFSESGYRVTAYDMRGHGESEKPEFGYRLSRFGADLNDVLTTLDLRNVSIIAHSMGSSVTWAFWDQYPEERQRVDHFAIVDQSSVLVRDPTWTKQQADTWSAALFTPEQTYTFAHNMTLETPPFVKSMFSPQISEADYKWVLSENQKMSDKHAATLLINHAFADWRDVLPRIDIPSLVISGDISINNASGIAWAASHIPGAKSRTFTAKEKGSHFIFWENPKLFNQVIEEFITS</sequence>
<reference evidence="2 3" key="1">
    <citation type="submission" date="2011-06" db="EMBL/GenBank/DDBJ databases">
        <title>The Genome Sequence of Fusarium oxysporum FOSC 3-a.</title>
        <authorList>
            <consortium name="The Broad Institute Genome Sequencing Platform"/>
            <person name="Ma L.-J."/>
            <person name="Gale L.R."/>
            <person name="Schwartz D.C."/>
            <person name="Zhou S."/>
            <person name="Corby-Kistler H."/>
            <person name="Young S.K."/>
            <person name="Zeng Q."/>
            <person name="Gargeya S."/>
            <person name="Fitzgerald M."/>
            <person name="Haas B."/>
            <person name="Abouelleil A."/>
            <person name="Alvarado L."/>
            <person name="Arachchi H.M."/>
            <person name="Berlin A."/>
            <person name="Brown A."/>
            <person name="Chapman S.B."/>
            <person name="Chen Z."/>
            <person name="Dunbar C."/>
            <person name="Freedman E."/>
            <person name="Gearin G."/>
            <person name="Gellesch M."/>
            <person name="Goldberg J."/>
            <person name="Griggs A."/>
            <person name="Gujja S."/>
            <person name="Heiman D."/>
            <person name="Howarth C."/>
            <person name="Larson L."/>
            <person name="Lui A."/>
            <person name="MacDonald P.J.P."/>
            <person name="Mehta T."/>
            <person name="Montmayeur A."/>
            <person name="Murphy C."/>
            <person name="Neiman D."/>
            <person name="Pearson M."/>
            <person name="Priest M."/>
            <person name="Roberts A."/>
            <person name="Saif S."/>
            <person name="Shea T."/>
            <person name="Shenoy N."/>
            <person name="Sisk P."/>
            <person name="Stolte C."/>
            <person name="Sykes S."/>
            <person name="Wortman J."/>
            <person name="Nusbaum C."/>
            <person name="Birren B."/>
        </authorList>
    </citation>
    <scope>NUCLEOTIDE SEQUENCE [LARGE SCALE GENOMIC DNA]</scope>
    <source>
        <strain evidence="3">FOSC 3-a</strain>
    </source>
</reference>
<dbReference type="InterPro" id="IPR050266">
    <property type="entry name" value="AB_hydrolase_sf"/>
</dbReference>
<organism evidence="2 3">
    <name type="scientific">Fusarium oxysporum NRRL 32931</name>
    <dbReference type="NCBI Taxonomy" id="660029"/>
    <lineage>
        <taxon>Eukaryota</taxon>
        <taxon>Fungi</taxon>
        <taxon>Dikarya</taxon>
        <taxon>Ascomycota</taxon>
        <taxon>Pezizomycotina</taxon>
        <taxon>Sordariomycetes</taxon>
        <taxon>Hypocreomycetidae</taxon>
        <taxon>Hypocreales</taxon>
        <taxon>Nectriaceae</taxon>
        <taxon>Fusarium</taxon>
        <taxon>Fusarium oxysporum species complex</taxon>
    </lineage>
</organism>
<gene>
    <name evidence="2" type="ORF">FOYG_16852</name>
</gene>
<dbReference type="SUPFAM" id="SSF53474">
    <property type="entry name" value="alpha/beta-Hydrolases"/>
    <property type="match status" value="1"/>
</dbReference>
<evidence type="ECO:0000313" key="3">
    <source>
        <dbReference type="Proteomes" id="UP000030753"/>
    </source>
</evidence>
<dbReference type="InterPro" id="IPR000639">
    <property type="entry name" value="Epox_hydrolase-like"/>
</dbReference>
<dbReference type="OrthoDB" id="10249433at2759"/>
<dbReference type="Pfam" id="PF00561">
    <property type="entry name" value="Abhydrolase_1"/>
    <property type="match status" value="1"/>
</dbReference>
<dbReference type="InterPro" id="IPR000073">
    <property type="entry name" value="AB_hydrolase_1"/>
</dbReference>
<dbReference type="Gene3D" id="3.40.50.1820">
    <property type="entry name" value="alpha/beta hydrolase"/>
    <property type="match status" value="1"/>
</dbReference>
<dbReference type="GO" id="GO:0016020">
    <property type="term" value="C:membrane"/>
    <property type="evidence" value="ECO:0007669"/>
    <property type="project" value="TreeGrafter"/>
</dbReference>
<dbReference type="EMBL" id="JH717851">
    <property type="protein sequence ID" value="EWY80059.1"/>
    <property type="molecule type" value="Genomic_DNA"/>
</dbReference>
<dbReference type="Proteomes" id="UP000030753">
    <property type="component" value="Unassembled WGS sequence"/>
</dbReference>
<dbReference type="AlphaFoldDB" id="W9HGD5"/>
<accession>W9HGD5</accession>
<dbReference type="GO" id="GO:0003824">
    <property type="term" value="F:catalytic activity"/>
    <property type="evidence" value="ECO:0007669"/>
    <property type="project" value="InterPro"/>
</dbReference>
<name>W9HGD5_FUSOX</name>
<dbReference type="InterPro" id="IPR029058">
    <property type="entry name" value="AB_hydrolase_fold"/>
</dbReference>
<dbReference type="HOGENOM" id="CLU_020336_12_0_1"/>
<dbReference type="PRINTS" id="PR00412">
    <property type="entry name" value="EPOXHYDRLASE"/>
</dbReference>
<evidence type="ECO:0000313" key="2">
    <source>
        <dbReference type="EMBL" id="EWY80059.1"/>
    </source>
</evidence>
<proteinExistence type="predicted"/>
<evidence type="ECO:0000259" key="1">
    <source>
        <dbReference type="Pfam" id="PF00561"/>
    </source>
</evidence>
<protein>
    <recommendedName>
        <fullName evidence="1">AB hydrolase-1 domain-containing protein</fullName>
    </recommendedName>
</protein>
<dbReference type="PANTHER" id="PTHR43798">
    <property type="entry name" value="MONOACYLGLYCEROL LIPASE"/>
    <property type="match status" value="1"/>
</dbReference>
<dbReference type="PANTHER" id="PTHR43798:SF33">
    <property type="entry name" value="HYDROLASE, PUTATIVE (AFU_ORTHOLOGUE AFUA_2G14860)-RELATED"/>
    <property type="match status" value="1"/>
</dbReference>